<keyword evidence="1" id="KW-0472">Membrane</keyword>
<evidence type="ECO:0000313" key="2">
    <source>
        <dbReference type="EMBL" id="PLZ88002.1"/>
    </source>
</evidence>
<feature type="transmembrane region" description="Helical" evidence="1">
    <location>
        <begin position="21"/>
        <end position="39"/>
    </location>
</feature>
<accession>A0A2N6K0W4</accession>
<dbReference type="RefSeq" id="WP_016866949.1">
    <property type="nucleotide sequence ID" value="NZ_CAWNVR010000470.1"/>
</dbReference>
<dbReference type="Proteomes" id="UP000235036">
    <property type="component" value="Unassembled WGS sequence"/>
</dbReference>
<keyword evidence="3" id="KW-1185">Reference proteome</keyword>
<gene>
    <name evidence="2" type="ORF">CEN44_16330</name>
</gene>
<proteinExistence type="predicted"/>
<evidence type="ECO:0000256" key="1">
    <source>
        <dbReference type="SAM" id="Phobius"/>
    </source>
</evidence>
<comment type="caution">
    <text evidence="2">The sequence shown here is derived from an EMBL/GenBank/DDBJ whole genome shotgun (WGS) entry which is preliminary data.</text>
</comment>
<name>A0A2N6K0W4_FISMU</name>
<sequence>MSQIYLAQQQKWLDDYHHSTRAAIAGLIVGCGIYIIGVYNNQPLVRSACSLLGVISAYSVTQVRWVARNNHAILEASRDISAQATLDHLFLGVRPEVISQSAETVEGVTMLPFSPGLTNEHR</sequence>
<reference evidence="2 3" key="1">
    <citation type="submission" date="2017-08" db="EMBL/GenBank/DDBJ databases">
        <title>Genomes of Fischerella (Mastigocladus) sp. strains.</title>
        <authorList>
            <person name="Miller S.R."/>
        </authorList>
    </citation>
    <scope>NUCLEOTIDE SEQUENCE [LARGE SCALE GENOMIC DNA]</scope>
    <source>
        <strain evidence="2 3">CCMEE 5323</strain>
    </source>
</reference>
<keyword evidence="1" id="KW-1133">Transmembrane helix</keyword>
<organism evidence="2 3">
    <name type="scientific">Fischerella muscicola CCMEE 5323</name>
    <dbReference type="NCBI Taxonomy" id="2019572"/>
    <lineage>
        <taxon>Bacteria</taxon>
        <taxon>Bacillati</taxon>
        <taxon>Cyanobacteriota</taxon>
        <taxon>Cyanophyceae</taxon>
        <taxon>Nostocales</taxon>
        <taxon>Hapalosiphonaceae</taxon>
        <taxon>Fischerella</taxon>
    </lineage>
</organism>
<dbReference type="AlphaFoldDB" id="A0A2N6K0W4"/>
<dbReference type="EMBL" id="NRQW01000364">
    <property type="protein sequence ID" value="PLZ88002.1"/>
    <property type="molecule type" value="Genomic_DNA"/>
</dbReference>
<keyword evidence="1" id="KW-0812">Transmembrane</keyword>
<protein>
    <submittedName>
        <fullName evidence="2">Uncharacterized protein</fullName>
    </submittedName>
</protein>
<evidence type="ECO:0000313" key="3">
    <source>
        <dbReference type="Proteomes" id="UP000235036"/>
    </source>
</evidence>